<evidence type="ECO:0000256" key="4">
    <source>
        <dbReference type="SAM" id="SignalP"/>
    </source>
</evidence>
<sequence>MRSRLFLLLCFFLILLTSCDERSDSSDQSNSVSSNQDDKTTIQTEDSREMANSGKEQTEQKAEETEVPKADTYDVDQRKVIYTADTRIEVKDLQKKIATLESLIIDYDGYIVESSRSNDTKENNRTGFITARVPQTNFKPFMDEVESGEGKLLSSNISGQDVTEEYVDLESRLQSKKVVEKRLLAFMEQAEKTEDLLAISEDLAEVQEEIEQITGRMNYLQNKADLATVHIEIQENYVSIEDGNLNTWEATKQQFIKSINFLLKVISNVFVFIAGNMPVLILISVLGWLGWIFIRKWVKQNHKEK</sequence>
<evidence type="ECO:0000256" key="3">
    <source>
        <dbReference type="SAM" id="Phobius"/>
    </source>
</evidence>
<keyword evidence="3" id="KW-0472">Membrane</keyword>
<feature type="region of interest" description="Disordered" evidence="2">
    <location>
        <begin position="22"/>
        <end position="70"/>
    </location>
</feature>
<protein>
    <recommendedName>
        <fullName evidence="5">DUF4349 domain-containing protein</fullName>
    </recommendedName>
</protein>
<keyword evidence="1" id="KW-0175">Coiled coil</keyword>
<evidence type="ECO:0000259" key="5">
    <source>
        <dbReference type="Pfam" id="PF14257"/>
    </source>
</evidence>
<gene>
    <name evidence="6" type="ORF">SAMN05421807_10622</name>
</gene>
<feature type="compositionally biased region" description="Basic and acidic residues" evidence="2">
    <location>
        <begin position="36"/>
        <end position="49"/>
    </location>
</feature>
<evidence type="ECO:0000256" key="2">
    <source>
        <dbReference type="SAM" id="MobiDB-lite"/>
    </source>
</evidence>
<keyword evidence="3" id="KW-1133">Transmembrane helix</keyword>
<feature type="transmembrane region" description="Helical" evidence="3">
    <location>
        <begin position="269"/>
        <end position="294"/>
    </location>
</feature>
<feature type="signal peptide" evidence="4">
    <location>
        <begin position="1"/>
        <end position="22"/>
    </location>
</feature>
<evidence type="ECO:0000256" key="1">
    <source>
        <dbReference type="SAM" id="Coils"/>
    </source>
</evidence>
<reference evidence="7" key="1">
    <citation type="submission" date="2016-11" db="EMBL/GenBank/DDBJ databases">
        <authorList>
            <person name="Varghese N."/>
            <person name="Submissions S."/>
        </authorList>
    </citation>
    <scope>NUCLEOTIDE SEQUENCE [LARGE SCALE GENOMIC DNA]</scope>
    <source>
        <strain evidence="7">CGMCC 1.6496</strain>
    </source>
</reference>
<keyword evidence="7" id="KW-1185">Reference proteome</keyword>
<keyword evidence="3" id="KW-0812">Transmembrane</keyword>
<feature type="coiled-coil region" evidence="1">
    <location>
        <begin position="196"/>
        <end position="223"/>
    </location>
</feature>
<keyword evidence="4" id="KW-0732">Signal</keyword>
<dbReference type="Pfam" id="PF14257">
    <property type="entry name" value="DUF4349"/>
    <property type="match status" value="1"/>
</dbReference>
<feature type="chain" id="PRO_5038880611" description="DUF4349 domain-containing protein" evidence="4">
    <location>
        <begin position="23"/>
        <end position="305"/>
    </location>
</feature>
<dbReference type="Proteomes" id="UP000184079">
    <property type="component" value="Unassembled WGS sequence"/>
</dbReference>
<feature type="compositionally biased region" description="Basic and acidic residues" evidence="2">
    <location>
        <begin position="56"/>
        <end position="70"/>
    </location>
</feature>
<feature type="compositionally biased region" description="Low complexity" evidence="2">
    <location>
        <begin position="26"/>
        <end position="35"/>
    </location>
</feature>
<evidence type="ECO:0000313" key="7">
    <source>
        <dbReference type="Proteomes" id="UP000184079"/>
    </source>
</evidence>
<accession>A0A1M5S1V0</accession>
<dbReference type="OrthoDB" id="5381491at2"/>
<dbReference type="AlphaFoldDB" id="A0A1M5S1V0"/>
<dbReference type="RefSeq" id="WP_073007292.1">
    <property type="nucleotide sequence ID" value="NZ_FQXD01000006.1"/>
</dbReference>
<feature type="domain" description="DUF4349" evidence="5">
    <location>
        <begin position="78"/>
        <end position="291"/>
    </location>
</feature>
<organism evidence="6 7">
    <name type="scientific">Virgibacillus chiguensis</name>
    <dbReference type="NCBI Taxonomy" id="411959"/>
    <lineage>
        <taxon>Bacteria</taxon>
        <taxon>Bacillati</taxon>
        <taxon>Bacillota</taxon>
        <taxon>Bacilli</taxon>
        <taxon>Bacillales</taxon>
        <taxon>Bacillaceae</taxon>
        <taxon>Virgibacillus</taxon>
    </lineage>
</organism>
<dbReference type="PROSITE" id="PS51257">
    <property type="entry name" value="PROKAR_LIPOPROTEIN"/>
    <property type="match status" value="1"/>
</dbReference>
<evidence type="ECO:0000313" key="6">
    <source>
        <dbReference type="EMBL" id="SHH32460.1"/>
    </source>
</evidence>
<dbReference type="EMBL" id="FQXD01000006">
    <property type="protein sequence ID" value="SHH32460.1"/>
    <property type="molecule type" value="Genomic_DNA"/>
</dbReference>
<dbReference type="InterPro" id="IPR025645">
    <property type="entry name" value="DUF4349"/>
</dbReference>
<proteinExistence type="predicted"/>
<name>A0A1M5S1V0_9BACI</name>